<dbReference type="STRING" id="7868.ENSCMIP00000031714"/>
<reference evidence="9" key="1">
    <citation type="journal article" date="2006" name="Science">
        <title>Ancient noncoding elements conserved in the human genome.</title>
        <authorList>
            <person name="Venkatesh B."/>
            <person name="Kirkness E.F."/>
            <person name="Loh Y.H."/>
            <person name="Halpern A.L."/>
            <person name="Lee A.P."/>
            <person name="Johnson J."/>
            <person name="Dandona N."/>
            <person name="Viswanathan L.D."/>
            <person name="Tay A."/>
            <person name="Venter J.C."/>
            <person name="Strausberg R.L."/>
            <person name="Brenner S."/>
        </authorList>
    </citation>
    <scope>NUCLEOTIDE SEQUENCE [LARGE SCALE GENOMIC DNA]</scope>
</reference>
<evidence type="ECO:0000256" key="1">
    <source>
        <dbReference type="ARBA" id="ARBA00012513"/>
    </source>
</evidence>
<reference evidence="8" key="4">
    <citation type="submission" date="2025-08" db="UniProtKB">
        <authorList>
            <consortium name="Ensembl"/>
        </authorList>
    </citation>
    <scope>IDENTIFICATION</scope>
</reference>
<dbReference type="Pfam" id="PF00069">
    <property type="entry name" value="Pkinase"/>
    <property type="match status" value="1"/>
</dbReference>
<evidence type="ECO:0000256" key="2">
    <source>
        <dbReference type="ARBA" id="ARBA00022527"/>
    </source>
</evidence>
<dbReference type="EC" id="2.7.11.1" evidence="1"/>
<reference evidence="9" key="2">
    <citation type="journal article" date="2007" name="PLoS Biol.">
        <title>Survey sequencing and comparative analysis of the elephant shark (Callorhinchus milii) genome.</title>
        <authorList>
            <person name="Venkatesh B."/>
            <person name="Kirkness E.F."/>
            <person name="Loh Y.H."/>
            <person name="Halpern A.L."/>
            <person name="Lee A.P."/>
            <person name="Johnson J."/>
            <person name="Dandona N."/>
            <person name="Viswanathan L.D."/>
            <person name="Tay A."/>
            <person name="Venter J.C."/>
            <person name="Strausberg R.L."/>
            <person name="Brenner S."/>
        </authorList>
    </citation>
    <scope>NUCLEOTIDE SEQUENCE [LARGE SCALE GENOMIC DNA]</scope>
</reference>
<proteinExistence type="predicted"/>
<dbReference type="PROSITE" id="PS50011">
    <property type="entry name" value="PROTEIN_KINASE_DOM"/>
    <property type="match status" value="1"/>
</dbReference>
<evidence type="ECO:0000259" key="7">
    <source>
        <dbReference type="PROSITE" id="PS50011"/>
    </source>
</evidence>
<name>A0A4W3IMX4_CALMI</name>
<dbReference type="PANTHER" id="PTHR24346">
    <property type="entry name" value="MAP/MICROTUBULE AFFINITY-REGULATING KINASE"/>
    <property type="match status" value="1"/>
</dbReference>
<keyword evidence="9" id="KW-1185">Reference proteome</keyword>
<dbReference type="Gene3D" id="1.10.510.10">
    <property type="entry name" value="Transferase(Phosphotransferase) domain 1"/>
    <property type="match status" value="1"/>
</dbReference>
<dbReference type="GO" id="GO:0035556">
    <property type="term" value="P:intracellular signal transduction"/>
    <property type="evidence" value="ECO:0007669"/>
    <property type="project" value="TreeGrafter"/>
</dbReference>
<reference evidence="8" key="5">
    <citation type="submission" date="2025-09" db="UniProtKB">
        <authorList>
            <consortium name="Ensembl"/>
        </authorList>
    </citation>
    <scope>IDENTIFICATION</scope>
</reference>
<keyword evidence="4" id="KW-0547">Nucleotide-binding</keyword>
<keyword evidence="5" id="KW-0418">Kinase</keyword>
<dbReference type="Ensembl" id="ENSCMIT00000032199.1">
    <property type="protein sequence ID" value="ENSCMIP00000031714.1"/>
    <property type="gene ID" value="ENSCMIG00000013592.1"/>
</dbReference>
<protein>
    <recommendedName>
        <fullName evidence="1">non-specific serine/threonine protein kinase</fullName>
        <ecNumber evidence="1">2.7.11.1</ecNumber>
    </recommendedName>
</protein>
<feature type="domain" description="Protein kinase" evidence="7">
    <location>
        <begin position="1"/>
        <end position="115"/>
    </location>
</feature>
<sequence length="115" mass="13011">MSHFTVLSQNLLLDADMNIKIAKFGFNNEFAIGNKLDTFCVSTSAAPELFQGKKYDGLEVDVWSSGVLLYILVSGSLPFDGHKLKELREECSEQNMRFLCICLWTVKTSSNDFWC</sequence>
<dbReference type="GO" id="GO:0005737">
    <property type="term" value="C:cytoplasm"/>
    <property type="evidence" value="ECO:0007669"/>
    <property type="project" value="TreeGrafter"/>
</dbReference>
<evidence type="ECO:0000256" key="4">
    <source>
        <dbReference type="ARBA" id="ARBA00022741"/>
    </source>
</evidence>
<dbReference type="AlphaFoldDB" id="A0A4W3IMX4"/>
<accession>A0A4W3IMX4</accession>
<dbReference type="Proteomes" id="UP000314986">
    <property type="component" value="Unassembled WGS sequence"/>
</dbReference>
<evidence type="ECO:0000256" key="6">
    <source>
        <dbReference type="ARBA" id="ARBA00022840"/>
    </source>
</evidence>
<dbReference type="SUPFAM" id="SSF56112">
    <property type="entry name" value="Protein kinase-like (PK-like)"/>
    <property type="match status" value="1"/>
</dbReference>
<dbReference type="OMA" id="FLESCKY"/>
<dbReference type="GO" id="GO:0004674">
    <property type="term" value="F:protein serine/threonine kinase activity"/>
    <property type="evidence" value="ECO:0007669"/>
    <property type="project" value="UniProtKB-KW"/>
</dbReference>
<dbReference type="PANTHER" id="PTHR24346:SF21">
    <property type="entry name" value="SERINE_THREONINE-PROTEIN KINASE MARK1"/>
    <property type="match status" value="1"/>
</dbReference>
<dbReference type="GO" id="GO:0005524">
    <property type="term" value="F:ATP binding"/>
    <property type="evidence" value="ECO:0007669"/>
    <property type="project" value="UniProtKB-KW"/>
</dbReference>
<keyword evidence="2" id="KW-0723">Serine/threonine-protein kinase</keyword>
<evidence type="ECO:0000313" key="8">
    <source>
        <dbReference type="Ensembl" id="ENSCMIP00000031714.1"/>
    </source>
</evidence>
<evidence type="ECO:0000256" key="3">
    <source>
        <dbReference type="ARBA" id="ARBA00022679"/>
    </source>
</evidence>
<dbReference type="InterPro" id="IPR000719">
    <property type="entry name" value="Prot_kinase_dom"/>
</dbReference>
<dbReference type="GeneTree" id="ENSGT00940000154862"/>
<dbReference type="InParanoid" id="A0A4W3IMX4"/>
<evidence type="ECO:0000256" key="5">
    <source>
        <dbReference type="ARBA" id="ARBA00022777"/>
    </source>
</evidence>
<evidence type="ECO:0000313" key="9">
    <source>
        <dbReference type="Proteomes" id="UP000314986"/>
    </source>
</evidence>
<keyword evidence="3" id="KW-0808">Transferase</keyword>
<dbReference type="InterPro" id="IPR011009">
    <property type="entry name" value="Kinase-like_dom_sf"/>
</dbReference>
<keyword evidence="6" id="KW-0067">ATP-binding</keyword>
<organism evidence="8 9">
    <name type="scientific">Callorhinchus milii</name>
    <name type="common">Ghost shark</name>
    <dbReference type="NCBI Taxonomy" id="7868"/>
    <lineage>
        <taxon>Eukaryota</taxon>
        <taxon>Metazoa</taxon>
        <taxon>Chordata</taxon>
        <taxon>Craniata</taxon>
        <taxon>Vertebrata</taxon>
        <taxon>Chondrichthyes</taxon>
        <taxon>Holocephali</taxon>
        <taxon>Chimaeriformes</taxon>
        <taxon>Callorhinchidae</taxon>
        <taxon>Callorhinchus</taxon>
    </lineage>
</organism>
<reference evidence="9" key="3">
    <citation type="journal article" date="2014" name="Nature">
        <title>Elephant shark genome provides unique insights into gnathostome evolution.</title>
        <authorList>
            <consortium name="International Elephant Shark Genome Sequencing Consortium"/>
            <person name="Venkatesh B."/>
            <person name="Lee A.P."/>
            <person name="Ravi V."/>
            <person name="Maurya A.K."/>
            <person name="Lian M.M."/>
            <person name="Swann J.B."/>
            <person name="Ohta Y."/>
            <person name="Flajnik M.F."/>
            <person name="Sutoh Y."/>
            <person name="Kasahara M."/>
            <person name="Hoon S."/>
            <person name="Gangu V."/>
            <person name="Roy S.W."/>
            <person name="Irimia M."/>
            <person name="Korzh V."/>
            <person name="Kondrychyn I."/>
            <person name="Lim Z.W."/>
            <person name="Tay B.H."/>
            <person name="Tohari S."/>
            <person name="Kong K.W."/>
            <person name="Ho S."/>
            <person name="Lorente-Galdos B."/>
            <person name="Quilez J."/>
            <person name="Marques-Bonet T."/>
            <person name="Raney B.J."/>
            <person name="Ingham P.W."/>
            <person name="Tay A."/>
            <person name="Hillier L.W."/>
            <person name="Minx P."/>
            <person name="Boehm T."/>
            <person name="Wilson R.K."/>
            <person name="Brenner S."/>
            <person name="Warren W.C."/>
        </authorList>
    </citation>
    <scope>NUCLEOTIDE SEQUENCE [LARGE SCALE GENOMIC DNA]</scope>
</reference>